<dbReference type="PANTHER" id="PTHR10165:SF155">
    <property type="entry name" value="LIPID PHOSPHATE PHOSPHATASE 1"/>
    <property type="match status" value="1"/>
</dbReference>
<evidence type="ECO:0000256" key="1">
    <source>
        <dbReference type="ARBA" id="ARBA00004141"/>
    </source>
</evidence>
<feature type="transmembrane region" description="Helical" evidence="6">
    <location>
        <begin position="216"/>
        <end position="232"/>
    </location>
</feature>
<feature type="transmembrane region" description="Helical" evidence="6">
    <location>
        <begin position="65"/>
        <end position="86"/>
    </location>
</feature>
<dbReference type="InterPro" id="IPR043216">
    <property type="entry name" value="PAP-like"/>
</dbReference>
<gene>
    <name evidence="8" type="ORF">RNJ44_00889</name>
</gene>
<dbReference type="SUPFAM" id="SSF48317">
    <property type="entry name" value="Acid phosphatase/Vanadium-dependent haloperoxidase"/>
    <property type="match status" value="1"/>
</dbReference>
<dbReference type="SMART" id="SM00014">
    <property type="entry name" value="acidPPc"/>
    <property type="match status" value="1"/>
</dbReference>
<evidence type="ECO:0000313" key="8">
    <source>
        <dbReference type="EMBL" id="KAL3230440.1"/>
    </source>
</evidence>
<keyword evidence="9" id="KW-1185">Reference proteome</keyword>
<evidence type="ECO:0000313" key="9">
    <source>
        <dbReference type="Proteomes" id="UP001623330"/>
    </source>
</evidence>
<keyword evidence="3 6" id="KW-0812">Transmembrane</keyword>
<dbReference type="CDD" id="cd03390">
    <property type="entry name" value="PAP2_containing_1_like"/>
    <property type="match status" value="1"/>
</dbReference>
<proteinExistence type="inferred from homology"/>
<sequence length="271" mass="30876">MQFKIKVPFGIVLEYLRNYSPQIVATIFCSILFLFTEFKFVPRLENKQFRLDNKSIGKTHVNDELISGVEVISMSAIISGVIVVWFCTHGSESLRKFHGNWMNMKPERVSSGGHFFVVSVICLALTLALNGAITGCLKLVIGNFRPDFIDRCKPNLEKAQDLSAYYGLDICEQQNKWLLYEGLKSTPSGHSSFITSGLGFAYYWQKKHVSSHYSRHLWCIVLIILVMISRITDHRHHWYDVVSGCLLGISVIAISWRWVYGSRSVGYQLPA</sequence>
<evidence type="ECO:0000256" key="5">
    <source>
        <dbReference type="ARBA" id="ARBA00023136"/>
    </source>
</evidence>
<dbReference type="EMBL" id="JBEVYD010000009">
    <property type="protein sequence ID" value="KAL3230440.1"/>
    <property type="molecule type" value="Genomic_DNA"/>
</dbReference>
<protein>
    <submittedName>
        <fullName evidence="8">Lipid phosphate phosphatase 1</fullName>
    </submittedName>
</protein>
<evidence type="ECO:0000259" key="7">
    <source>
        <dbReference type="SMART" id="SM00014"/>
    </source>
</evidence>
<comment type="caution">
    <text evidence="8">The sequence shown here is derived from an EMBL/GenBank/DDBJ whole genome shotgun (WGS) entry which is preliminary data.</text>
</comment>
<feature type="transmembrane region" description="Helical" evidence="6">
    <location>
        <begin position="23"/>
        <end position="44"/>
    </location>
</feature>
<evidence type="ECO:0000256" key="6">
    <source>
        <dbReference type="SAM" id="Phobius"/>
    </source>
</evidence>
<evidence type="ECO:0000256" key="2">
    <source>
        <dbReference type="ARBA" id="ARBA00008816"/>
    </source>
</evidence>
<keyword evidence="5 6" id="KW-0472">Membrane</keyword>
<reference evidence="8 9" key="1">
    <citation type="submission" date="2024-05" db="EMBL/GenBank/DDBJ databases">
        <title>Long read based assembly of the Candida bracarensis genome reveals expanded adhesin content.</title>
        <authorList>
            <person name="Marcet-Houben M."/>
            <person name="Ksiezopolska E."/>
            <person name="Gabaldon T."/>
        </authorList>
    </citation>
    <scope>NUCLEOTIDE SEQUENCE [LARGE SCALE GENOMIC DNA]</scope>
    <source>
        <strain evidence="8 9">CBM6</strain>
    </source>
</reference>
<feature type="domain" description="Phosphatidic acid phosphatase type 2/haloperoxidase" evidence="7">
    <location>
        <begin position="119"/>
        <end position="256"/>
    </location>
</feature>
<accession>A0ABR4NQH5</accession>
<name>A0ABR4NQH5_9SACH</name>
<dbReference type="Gene3D" id="1.20.144.10">
    <property type="entry name" value="Phosphatidic acid phosphatase type 2/haloperoxidase"/>
    <property type="match status" value="1"/>
</dbReference>
<evidence type="ECO:0000256" key="4">
    <source>
        <dbReference type="ARBA" id="ARBA00022989"/>
    </source>
</evidence>
<dbReference type="InterPro" id="IPR036938">
    <property type="entry name" value="PAP2/HPO_sf"/>
</dbReference>
<comment type="similarity">
    <text evidence="2">Belongs to the PA-phosphatase related phosphoesterase family.</text>
</comment>
<organism evidence="8 9">
    <name type="scientific">Nakaseomyces bracarensis</name>
    <dbReference type="NCBI Taxonomy" id="273131"/>
    <lineage>
        <taxon>Eukaryota</taxon>
        <taxon>Fungi</taxon>
        <taxon>Dikarya</taxon>
        <taxon>Ascomycota</taxon>
        <taxon>Saccharomycotina</taxon>
        <taxon>Saccharomycetes</taxon>
        <taxon>Saccharomycetales</taxon>
        <taxon>Saccharomycetaceae</taxon>
        <taxon>Nakaseomyces</taxon>
    </lineage>
</organism>
<keyword evidence="4 6" id="KW-1133">Transmembrane helix</keyword>
<dbReference type="Pfam" id="PF01569">
    <property type="entry name" value="PAP2"/>
    <property type="match status" value="1"/>
</dbReference>
<feature type="transmembrane region" description="Helical" evidence="6">
    <location>
        <begin position="115"/>
        <end position="141"/>
    </location>
</feature>
<comment type="subcellular location">
    <subcellularLocation>
        <location evidence="1">Membrane</location>
        <topology evidence="1">Multi-pass membrane protein</topology>
    </subcellularLocation>
</comment>
<feature type="transmembrane region" description="Helical" evidence="6">
    <location>
        <begin position="238"/>
        <end position="259"/>
    </location>
</feature>
<evidence type="ECO:0000256" key="3">
    <source>
        <dbReference type="ARBA" id="ARBA00022692"/>
    </source>
</evidence>
<dbReference type="Proteomes" id="UP001623330">
    <property type="component" value="Unassembled WGS sequence"/>
</dbReference>
<dbReference type="InterPro" id="IPR000326">
    <property type="entry name" value="PAP2/HPO"/>
</dbReference>
<dbReference type="PANTHER" id="PTHR10165">
    <property type="entry name" value="LIPID PHOSPHATE PHOSPHATASE"/>
    <property type="match status" value="1"/>
</dbReference>